<comment type="caution">
    <text evidence="1">The sequence shown here is derived from an EMBL/GenBank/DDBJ whole genome shotgun (WGS) entry which is preliminary data.</text>
</comment>
<keyword evidence="2" id="KW-1185">Reference proteome</keyword>
<protein>
    <submittedName>
        <fullName evidence="1">Uncharacterized protein</fullName>
    </submittedName>
</protein>
<gene>
    <name evidence="1" type="ORF">ACHAW5_009682</name>
</gene>
<accession>A0ABD3NEI1</accession>
<name>A0ABD3NEI1_9STRA</name>
<evidence type="ECO:0000313" key="2">
    <source>
        <dbReference type="Proteomes" id="UP001530315"/>
    </source>
</evidence>
<sequence length="146" mass="17133">MKSKFFPTYHPHEAYHHYLKVIRTSLDDLSSQKGTTIYQVLQESQLILYNVQSIPEIKFLWDISPISPVEDSMTVVRLCNESPHHHWWDVHVFGFDQRNDNKNIQAEKAVTKKIASTLSKERQNNDRTGQTFLTEGWDTIRYTALL</sequence>
<dbReference type="Proteomes" id="UP001530315">
    <property type="component" value="Unassembled WGS sequence"/>
</dbReference>
<proteinExistence type="predicted"/>
<dbReference type="EMBL" id="JALLAZ020001546">
    <property type="protein sequence ID" value="KAL3773182.1"/>
    <property type="molecule type" value="Genomic_DNA"/>
</dbReference>
<reference evidence="1 2" key="1">
    <citation type="submission" date="2024-10" db="EMBL/GenBank/DDBJ databases">
        <title>Updated reference genomes for cyclostephanoid diatoms.</title>
        <authorList>
            <person name="Roberts W.R."/>
            <person name="Alverson A.J."/>
        </authorList>
    </citation>
    <scope>NUCLEOTIDE SEQUENCE [LARGE SCALE GENOMIC DNA]</scope>
    <source>
        <strain evidence="1 2">AJA276-08</strain>
    </source>
</reference>
<dbReference type="AlphaFoldDB" id="A0ABD3NEI1"/>
<organism evidence="1 2">
    <name type="scientific">Stephanodiscus triporus</name>
    <dbReference type="NCBI Taxonomy" id="2934178"/>
    <lineage>
        <taxon>Eukaryota</taxon>
        <taxon>Sar</taxon>
        <taxon>Stramenopiles</taxon>
        <taxon>Ochrophyta</taxon>
        <taxon>Bacillariophyta</taxon>
        <taxon>Coscinodiscophyceae</taxon>
        <taxon>Thalassiosirophycidae</taxon>
        <taxon>Stephanodiscales</taxon>
        <taxon>Stephanodiscaceae</taxon>
        <taxon>Stephanodiscus</taxon>
    </lineage>
</organism>
<evidence type="ECO:0000313" key="1">
    <source>
        <dbReference type="EMBL" id="KAL3773182.1"/>
    </source>
</evidence>